<name>A0A7K1FQ14_9ACTN</name>
<dbReference type="Pfam" id="PF19403">
    <property type="entry name" value="SpaA_2"/>
    <property type="match status" value="3"/>
</dbReference>
<gene>
    <name evidence="9" type="ORF">GIS00_20055</name>
</gene>
<evidence type="ECO:0000256" key="3">
    <source>
        <dbReference type="ARBA" id="ARBA00022729"/>
    </source>
</evidence>
<dbReference type="CDD" id="cd00198">
    <property type="entry name" value="vWFA"/>
    <property type="match status" value="1"/>
</dbReference>
<dbReference type="RefSeq" id="WP_154770176.1">
    <property type="nucleotide sequence ID" value="NZ_WLYK01000008.1"/>
</dbReference>
<dbReference type="EMBL" id="WLYK01000008">
    <property type="protein sequence ID" value="MTD16236.1"/>
    <property type="molecule type" value="Genomic_DNA"/>
</dbReference>
<dbReference type="NCBIfam" id="TIGR01167">
    <property type="entry name" value="LPXTG_anchor"/>
    <property type="match status" value="1"/>
</dbReference>
<feature type="domain" description="Gram-positive cocci surface proteins LPxTG" evidence="8">
    <location>
        <begin position="1009"/>
        <end position="1045"/>
    </location>
</feature>
<feature type="compositionally biased region" description="Low complexity" evidence="5">
    <location>
        <begin position="949"/>
        <end position="1005"/>
    </location>
</feature>
<organism evidence="9 10">
    <name type="scientific">Nakamurella alba</name>
    <dbReference type="NCBI Taxonomy" id="2665158"/>
    <lineage>
        <taxon>Bacteria</taxon>
        <taxon>Bacillati</taxon>
        <taxon>Actinomycetota</taxon>
        <taxon>Actinomycetes</taxon>
        <taxon>Nakamurellales</taxon>
        <taxon>Nakamurellaceae</taxon>
        <taxon>Nakamurella</taxon>
    </lineage>
</organism>
<sequence length="1045" mass="104438">MRGQRVRRWGAVLAAAVLGVGLIGPVATAGAVPAAVAALPAAAAAAAPVPAPAAPTGGPTSAVVVVETGGDRIAVSGVQVLAGVRLGLFRAANDAQPVDPTWGVCTSDAVGECYFVVPSVQFGGVNHRRSFVVKEISAPAGWTSNTALRTGSATGSDSQLTPYRFRTPELRPNRQYRSGVDFMTGGGGLDRTASSGVWQQSRENPDIGDCGLRVALVLDLSASVGSSLPALKSAAGTLVDSLVGTPSQVALFTFATNAPANRGNSQNRPLTPVSTTTGAAVVDGWINGVTVQGGGAGGTNWDRGLAQVAAAQNDYDLTIVITDGNPSFYDEPSRGPGTFSRFVEVENGIFSANAIKAEGTRVVALGVGSGISGPAANLAAISGPVANSDYYQSTDYAAAAATLRTLALQGCAGRISVINEVIPFGGDIDDAVPAAGWQYTATSPSAAITPPSGTTDTSGGLTFDLAYGGGTTSAEVTVAVTQQAGYAPFQPGGDPAVCTNLSDGSPVPVTGAGVGAFDVTVGSDQPISCTAYQIADPGAATVEVDTAWVVNGVLYDDGAQPVQLSSELLIDDVPAPYGVELGGFVQGQSITIDQTVSGVPELPPGCTYLGATITPGTVLPSTAVLVTGANTWSVINAVECTARLTLLNRLVGGDGDPDAWTLTGTGPDGSLPGPSGTSGVTAFLTSEVDYALTESAGDPRYVQALEPGTGAPLWDCNPIDTGSNGGGFGSDEPSAGSVVAAFGEYLDCEAVNVTADLSLTAVVDNSAGGTATPADVTITATPTGTVPSGLEPVVADGSGSGFVRPEQTYELTVDLPAGYRLAATDCRIEGESTQDGLQIVLAPDTAMDCTLAVENIAPRITLAATVQGGSASAADWTLQATGPVTVAGRQGSAAIVDQPVVVGDYSLTASGGPAGYQAGAWTCGGTVQLQLADDITCSITFVAVAPTTTASPTTATPTTVSPTQSSTASPTVTTGTTTSGTALPTSTTAPTTDPTTIPTSTTSTTHHALPDTGADVQPPLTLGMLLLALGGGLVLLGRRRPGRHH</sequence>
<keyword evidence="6" id="KW-0472">Membrane</keyword>
<dbReference type="InterPro" id="IPR036465">
    <property type="entry name" value="vWFA_dom_sf"/>
</dbReference>
<dbReference type="InterPro" id="IPR045826">
    <property type="entry name" value="SpaA_PFL_dom_2"/>
</dbReference>
<keyword evidence="6" id="KW-0812">Transmembrane</keyword>
<proteinExistence type="predicted"/>
<evidence type="ECO:0000259" key="7">
    <source>
        <dbReference type="PROSITE" id="PS50234"/>
    </source>
</evidence>
<accession>A0A7K1FQ14</accession>
<keyword evidence="3" id="KW-0732">Signal</keyword>
<dbReference type="Gene3D" id="3.40.50.410">
    <property type="entry name" value="von Willebrand factor, type A domain"/>
    <property type="match status" value="1"/>
</dbReference>
<keyword evidence="10" id="KW-1185">Reference proteome</keyword>
<feature type="region of interest" description="Disordered" evidence="5">
    <location>
        <begin position="949"/>
        <end position="1013"/>
    </location>
</feature>
<evidence type="ECO:0000256" key="1">
    <source>
        <dbReference type="ARBA" id="ARBA00022512"/>
    </source>
</evidence>
<evidence type="ECO:0000256" key="4">
    <source>
        <dbReference type="ARBA" id="ARBA00023088"/>
    </source>
</evidence>
<keyword evidence="6" id="KW-1133">Transmembrane helix</keyword>
<feature type="domain" description="VWFA" evidence="7">
    <location>
        <begin position="213"/>
        <end position="421"/>
    </location>
</feature>
<comment type="caution">
    <text evidence="9">The sequence shown here is derived from an EMBL/GenBank/DDBJ whole genome shotgun (WGS) entry which is preliminary data.</text>
</comment>
<dbReference type="InterPro" id="IPR019931">
    <property type="entry name" value="LPXTG_anchor"/>
</dbReference>
<evidence type="ECO:0000256" key="2">
    <source>
        <dbReference type="ARBA" id="ARBA00022525"/>
    </source>
</evidence>
<dbReference type="Proteomes" id="UP000460221">
    <property type="component" value="Unassembled WGS sequence"/>
</dbReference>
<keyword evidence="2" id="KW-0964">Secreted</keyword>
<dbReference type="SMART" id="SM00327">
    <property type="entry name" value="VWA"/>
    <property type="match status" value="1"/>
</dbReference>
<dbReference type="PROSITE" id="PS50847">
    <property type="entry name" value="GRAM_POS_ANCHORING"/>
    <property type="match status" value="1"/>
</dbReference>
<evidence type="ECO:0000256" key="5">
    <source>
        <dbReference type="SAM" id="MobiDB-lite"/>
    </source>
</evidence>
<evidence type="ECO:0000313" key="10">
    <source>
        <dbReference type="Proteomes" id="UP000460221"/>
    </source>
</evidence>
<evidence type="ECO:0000259" key="8">
    <source>
        <dbReference type="PROSITE" id="PS50847"/>
    </source>
</evidence>
<evidence type="ECO:0000313" key="9">
    <source>
        <dbReference type="EMBL" id="MTD16236.1"/>
    </source>
</evidence>
<keyword evidence="4" id="KW-0572">Peptidoglycan-anchor</keyword>
<protein>
    <submittedName>
        <fullName evidence="9">LPXTG cell wall anchor domain-containing protein</fullName>
    </submittedName>
</protein>
<dbReference type="SUPFAM" id="SSF53300">
    <property type="entry name" value="vWA-like"/>
    <property type="match status" value="1"/>
</dbReference>
<evidence type="ECO:0000256" key="6">
    <source>
        <dbReference type="SAM" id="Phobius"/>
    </source>
</evidence>
<dbReference type="PROSITE" id="PS50234">
    <property type="entry name" value="VWFA"/>
    <property type="match status" value="1"/>
</dbReference>
<reference evidence="9 10" key="1">
    <citation type="submission" date="2019-11" db="EMBL/GenBank/DDBJ databases">
        <authorList>
            <person name="Jiang L.-Q."/>
        </authorList>
    </citation>
    <scope>NUCLEOTIDE SEQUENCE [LARGE SCALE GENOMIC DNA]</scope>
    <source>
        <strain evidence="9 10">YIM 132087</strain>
    </source>
</reference>
<dbReference type="InterPro" id="IPR002035">
    <property type="entry name" value="VWF_A"/>
</dbReference>
<dbReference type="AlphaFoldDB" id="A0A7K1FQ14"/>
<keyword evidence="1" id="KW-0134">Cell wall</keyword>
<feature type="transmembrane region" description="Helical" evidence="6">
    <location>
        <begin position="1020"/>
        <end position="1037"/>
    </location>
</feature>